<dbReference type="Gene3D" id="3.90.1590.10">
    <property type="entry name" value="glutathione-dependent formaldehyde- activating enzyme (gfa)"/>
    <property type="match status" value="1"/>
</dbReference>
<dbReference type="RefSeq" id="XP_033597741.1">
    <property type="nucleotide sequence ID" value="XM_033744594.1"/>
</dbReference>
<dbReference type="GO" id="GO:0016846">
    <property type="term" value="F:carbon-sulfur lyase activity"/>
    <property type="evidence" value="ECO:0007669"/>
    <property type="project" value="InterPro"/>
</dbReference>
<dbReference type="GO" id="GO:0046872">
    <property type="term" value="F:metal ion binding"/>
    <property type="evidence" value="ECO:0007669"/>
    <property type="project" value="UniProtKB-KW"/>
</dbReference>
<comment type="similarity">
    <text evidence="1">Belongs to the Gfa family.</text>
</comment>
<dbReference type="PROSITE" id="PS51891">
    <property type="entry name" value="CENP_V_GFA"/>
    <property type="match status" value="1"/>
</dbReference>
<evidence type="ECO:0000313" key="6">
    <source>
        <dbReference type="EMBL" id="KAF2755290.1"/>
    </source>
</evidence>
<dbReference type="InterPro" id="IPR006913">
    <property type="entry name" value="CENP-V/GFA"/>
</dbReference>
<dbReference type="Pfam" id="PF04828">
    <property type="entry name" value="GFA"/>
    <property type="match status" value="1"/>
</dbReference>
<dbReference type="OrthoDB" id="2212170at2759"/>
<dbReference type="GeneID" id="54485648"/>
<dbReference type="PANTHER" id="PTHR33337">
    <property type="entry name" value="GFA DOMAIN-CONTAINING PROTEIN"/>
    <property type="match status" value="1"/>
</dbReference>
<dbReference type="PANTHER" id="PTHR33337:SF33">
    <property type="entry name" value="CENP-V_GFA DOMAIN-CONTAINING PROTEIN"/>
    <property type="match status" value="1"/>
</dbReference>
<proteinExistence type="inferred from homology"/>
<dbReference type="SUPFAM" id="SSF51316">
    <property type="entry name" value="Mss4-like"/>
    <property type="match status" value="1"/>
</dbReference>
<sequence length="184" mass="21459">MPFTHPPPYHGSCPCRTIRYRLNATPLVCHLCHCTSCQQESGTAYCINILIETRNVELIDNSPPLLSNDIPTDSGDPQTLFRCPKCYFVLWSYYAWPVMSMVRAGTLDTADLRRLTPDVEIYTKSRLAFVRVEWEGKREFVESYERELVWCEESNRRRDVYLPELLAYKEKLEREKQEGGVVVE</sequence>
<reference evidence="6" key="1">
    <citation type="journal article" date="2020" name="Stud. Mycol.">
        <title>101 Dothideomycetes genomes: a test case for predicting lifestyles and emergence of pathogens.</title>
        <authorList>
            <person name="Haridas S."/>
            <person name="Albert R."/>
            <person name="Binder M."/>
            <person name="Bloem J."/>
            <person name="Labutti K."/>
            <person name="Salamov A."/>
            <person name="Andreopoulos B."/>
            <person name="Baker S."/>
            <person name="Barry K."/>
            <person name="Bills G."/>
            <person name="Bluhm B."/>
            <person name="Cannon C."/>
            <person name="Castanera R."/>
            <person name="Culley D."/>
            <person name="Daum C."/>
            <person name="Ezra D."/>
            <person name="Gonzalez J."/>
            <person name="Henrissat B."/>
            <person name="Kuo A."/>
            <person name="Liang C."/>
            <person name="Lipzen A."/>
            <person name="Lutzoni F."/>
            <person name="Magnuson J."/>
            <person name="Mondo S."/>
            <person name="Nolan M."/>
            <person name="Ohm R."/>
            <person name="Pangilinan J."/>
            <person name="Park H.-J."/>
            <person name="Ramirez L."/>
            <person name="Alfaro M."/>
            <person name="Sun H."/>
            <person name="Tritt A."/>
            <person name="Yoshinaga Y."/>
            <person name="Zwiers L.-H."/>
            <person name="Turgeon B."/>
            <person name="Goodwin S."/>
            <person name="Spatafora J."/>
            <person name="Crous P."/>
            <person name="Grigoriev I."/>
        </authorList>
    </citation>
    <scope>NUCLEOTIDE SEQUENCE</scope>
    <source>
        <strain evidence="6">CBS 121739</strain>
    </source>
</reference>
<keyword evidence="7" id="KW-1185">Reference proteome</keyword>
<organism evidence="6 7">
    <name type="scientific">Pseudovirgaria hyperparasitica</name>
    <dbReference type="NCBI Taxonomy" id="470096"/>
    <lineage>
        <taxon>Eukaryota</taxon>
        <taxon>Fungi</taxon>
        <taxon>Dikarya</taxon>
        <taxon>Ascomycota</taxon>
        <taxon>Pezizomycotina</taxon>
        <taxon>Dothideomycetes</taxon>
        <taxon>Dothideomycetes incertae sedis</taxon>
        <taxon>Acrospermales</taxon>
        <taxon>Acrospermaceae</taxon>
        <taxon>Pseudovirgaria</taxon>
    </lineage>
</organism>
<name>A0A6A6W035_9PEZI</name>
<dbReference type="EMBL" id="ML996578">
    <property type="protein sequence ID" value="KAF2755290.1"/>
    <property type="molecule type" value="Genomic_DNA"/>
</dbReference>
<dbReference type="InterPro" id="IPR011057">
    <property type="entry name" value="Mss4-like_sf"/>
</dbReference>
<keyword evidence="3" id="KW-0862">Zinc</keyword>
<evidence type="ECO:0000313" key="7">
    <source>
        <dbReference type="Proteomes" id="UP000799437"/>
    </source>
</evidence>
<evidence type="ECO:0000259" key="5">
    <source>
        <dbReference type="PROSITE" id="PS51891"/>
    </source>
</evidence>
<dbReference type="AlphaFoldDB" id="A0A6A6W035"/>
<gene>
    <name evidence="6" type="ORF">EJ05DRAFT_479082</name>
</gene>
<protein>
    <recommendedName>
        <fullName evidence="5">CENP-V/GFA domain-containing protein</fullName>
    </recommendedName>
</protein>
<accession>A0A6A6W035</accession>
<evidence type="ECO:0000256" key="1">
    <source>
        <dbReference type="ARBA" id="ARBA00005495"/>
    </source>
</evidence>
<evidence type="ECO:0000256" key="2">
    <source>
        <dbReference type="ARBA" id="ARBA00022723"/>
    </source>
</evidence>
<dbReference type="Proteomes" id="UP000799437">
    <property type="component" value="Unassembled WGS sequence"/>
</dbReference>
<evidence type="ECO:0000256" key="3">
    <source>
        <dbReference type="ARBA" id="ARBA00022833"/>
    </source>
</evidence>
<keyword evidence="2" id="KW-0479">Metal-binding</keyword>
<keyword evidence="4" id="KW-0456">Lyase</keyword>
<evidence type="ECO:0000256" key="4">
    <source>
        <dbReference type="ARBA" id="ARBA00023239"/>
    </source>
</evidence>
<feature type="domain" description="CENP-V/GFA" evidence="5">
    <location>
        <begin position="9"/>
        <end position="123"/>
    </location>
</feature>